<protein>
    <recommendedName>
        <fullName evidence="2">Beta-lactamase class A catalytic domain-containing protein</fullName>
    </recommendedName>
</protein>
<dbReference type="GO" id="GO:0008800">
    <property type="term" value="F:beta-lactamase activity"/>
    <property type="evidence" value="ECO:0007669"/>
    <property type="project" value="InterPro"/>
</dbReference>
<dbReference type="Pfam" id="PF13354">
    <property type="entry name" value="Beta-lactamase2"/>
    <property type="match status" value="1"/>
</dbReference>
<dbReference type="PANTHER" id="PTHR35333:SF3">
    <property type="entry name" value="BETA-LACTAMASE-TYPE TRANSPEPTIDASE FOLD CONTAINING PROTEIN"/>
    <property type="match status" value="1"/>
</dbReference>
<evidence type="ECO:0000313" key="3">
    <source>
        <dbReference type="EMBL" id="OGK20000.1"/>
    </source>
</evidence>
<evidence type="ECO:0000313" key="4">
    <source>
        <dbReference type="Proteomes" id="UP000177026"/>
    </source>
</evidence>
<gene>
    <name evidence="3" type="ORF">A2866_06340</name>
</gene>
<dbReference type="SUPFAM" id="SSF56601">
    <property type="entry name" value="beta-lactamase/transpeptidase-like"/>
    <property type="match status" value="1"/>
</dbReference>
<dbReference type="EMBL" id="MFZI01000041">
    <property type="protein sequence ID" value="OGK20000.1"/>
    <property type="molecule type" value="Genomic_DNA"/>
</dbReference>
<proteinExistence type="predicted"/>
<dbReference type="InterPro" id="IPR012338">
    <property type="entry name" value="Beta-lactam/transpept-like"/>
</dbReference>
<dbReference type="InterPro" id="IPR000871">
    <property type="entry name" value="Beta-lactam_class-A"/>
</dbReference>
<keyword evidence="1" id="KW-1133">Transmembrane helix</keyword>
<organism evidence="3 4">
    <name type="scientific">Candidatus Roizmanbacteria bacterium RIFCSPHIGHO2_01_FULL_39_8</name>
    <dbReference type="NCBI Taxonomy" id="1802033"/>
    <lineage>
        <taxon>Bacteria</taxon>
        <taxon>Candidatus Roizmaniibacteriota</taxon>
    </lineage>
</organism>
<accession>A0A1F7GLS8</accession>
<feature type="transmembrane region" description="Helical" evidence="1">
    <location>
        <begin position="6"/>
        <end position="27"/>
    </location>
</feature>
<feature type="domain" description="Beta-lactamase class A catalytic" evidence="2">
    <location>
        <begin position="88"/>
        <end position="298"/>
    </location>
</feature>
<dbReference type="GO" id="GO:0030655">
    <property type="term" value="P:beta-lactam antibiotic catabolic process"/>
    <property type="evidence" value="ECO:0007669"/>
    <property type="project" value="InterPro"/>
</dbReference>
<keyword evidence="1" id="KW-0472">Membrane</keyword>
<reference evidence="3 4" key="1">
    <citation type="journal article" date="2016" name="Nat. Commun.">
        <title>Thousands of microbial genomes shed light on interconnected biogeochemical processes in an aquifer system.</title>
        <authorList>
            <person name="Anantharaman K."/>
            <person name="Brown C.T."/>
            <person name="Hug L.A."/>
            <person name="Sharon I."/>
            <person name="Castelle C.J."/>
            <person name="Probst A.J."/>
            <person name="Thomas B.C."/>
            <person name="Singh A."/>
            <person name="Wilkins M.J."/>
            <person name="Karaoz U."/>
            <person name="Brodie E.L."/>
            <person name="Williams K.H."/>
            <person name="Hubbard S.S."/>
            <person name="Banfield J.F."/>
        </authorList>
    </citation>
    <scope>NUCLEOTIDE SEQUENCE [LARGE SCALE GENOMIC DNA]</scope>
</reference>
<keyword evidence="1" id="KW-0812">Transmembrane</keyword>
<dbReference type="PANTHER" id="PTHR35333">
    <property type="entry name" value="BETA-LACTAMASE"/>
    <property type="match status" value="1"/>
</dbReference>
<dbReference type="Gene3D" id="3.40.710.10">
    <property type="entry name" value="DD-peptidase/beta-lactamase superfamily"/>
    <property type="match status" value="1"/>
</dbReference>
<sequence>MLKKTLFRFMLVFLFGFTFGFIIFKLFGNSLGRSQMSQDRLGGYKYIKPLLECNIENENQKELVNFKNKVEENIHTQIEEGNINEAAMYFRDLNNGPWIGLNEQTEFAPASLLKVPLMMSYFKIAEKNPKILKTVLTSKKLESNYPTGLLPESKITPGGLYSVEDLIHYMIVYSDNDAAGSLLENQFMNENEFYRVYRDLNIYPHMDINNEDSMSVQTYASFFRILYNASYLSKDYSEMALKLLTQTQFDQGIEKPIPKSIKVAHKYGLRALQPNQIQLHDCGIIYYPNNPYLLCVMTRGSNFQRINEVIADISELVYKEIDNQFKNSQ</sequence>
<dbReference type="GO" id="GO:0046677">
    <property type="term" value="P:response to antibiotic"/>
    <property type="evidence" value="ECO:0007669"/>
    <property type="project" value="InterPro"/>
</dbReference>
<dbReference type="AlphaFoldDB" id="A0A1F7GLS8"/>
<evidence type="ECO:0000259" key="2">
    <source>
        <dbReference type="Pfam" id="PF13354"/>
    </source>
</evidence>
<name>A0A1F7GLS8_9BACT</name>
<evidence type="ECO:0000256" key="1">
    <source>
        <dbReference type="SAM" id="Phobius"/>
    </source>
</evidence>
<dbReference type="InterPro" id="IPR045155">
    <property type="entry name" value="Beta-lactam_cat"/>
</dbReference>
<dbReference type="Proteomes" id="UP000177026">
    <property type="component" value="Unassembled WGS sequence"/>
</dbReference>
<comment type="caution">
    <text evidence="3">The sequence shown here is derived from an EMBL/GenBank/DDBJ whole genome shotgun (WGS) entry which is preliminary data.</text>
</comment>